<evidence type="ECO:0000256" key="7">
    <source>
        <dbReference type="ARBA" id="ARBA00023180"/>
    </source>
</evidence>
<dbReference type="EMBL" id="GL541820">
    <property type="protein sequence ID" value="KDE02460.1"/>
    <property type="molecule type" value="Genomic_DNA"/>
</dbReference>
<keyword evidence="6" id="KW-1015">Disulfide bond</keyword>
<organism evidence="17">
    <name type="scientific">Microbotryum lychnidis-dioicae (strain p1A1 Lamole / MvSl-1064)</name>
    <name type="common">Anther smut fungus</name>
    <dbReference type="NCBI Taxonomy" id="683840"/>
    <lineage>
        <taxon>Eukaryota</taxon>
        <taxon>Fungi</taxon>
        <taxon>Dikarya</taxon>
        <taxon>Basidiomycota</taxon>
        <taxon>Pucciniomycotina</taxon>
        <taxon>Microbotryomycetes</taxon>
        <taxon>Microbotryales</taxon>
        <taxon>Microbotryaceae</taxon>
        <taxon>Microbotryum</taxon>
    </lineage>
</organism>
<dbReference type="Proteomes" id="UP000017200">
    <property type="component" value="Unassembled WGS sequence"/>
</dbReference>
<keyword evidence="8" id="KW-0119">Carbohydrate metabolism</keyword>
<dbReference type="InParanoid" id="U5HIY9"/>
<dbReference type="Gene3D" id="2.160.20.10">
    <property type="entry name" value="Single-stranded right-handed beta-helix, Pectin lyase-like"/>
    <property type="match status" value="1"/>
</dbReference>
<keyword evidence="5 15" id="KW-0378">Hydrolase</keyword>
<keyword evidence="19" id="KW-1185">Reference proteome</keyword>
<dbReference type="Pfam" id="PF00295">
    <property type="entry name" value="Glyco_hydro_28"/>
    <property type="match status" value="1"/>
</dbReference>
<evidence type="ECO:0000256" key="4">
    <source>
        <dbReference type="ARBA" id="ARBA00022729"/>
    </source>
</evidence>
<evidence type="ECO:0000256" key="9">
    <source>
        <dbReference type="ARBA" id="ARBA00023295"/>
    </source>
</evidence>
<evidence type="ECO:0000313" key="19">
    <source>
        <dbReference type="Proteomes" id="UP000017200"/>
    </source>
</evidence>
<comment type="subcellular location">
    <subcellularLocation>
        <location evidence="1">Secreted</location>
    </subcellularLocation>
</comment>
<dbReference type="PANTHER" id="PTHR31736">
    <property type="match status" value="1"/>
</dbReference>
<evidence type="ECO:0000256" key="14">
    <source>
        <dbReference type="ARBA" id="ARBA00048766"/>
    </source>
</evidence>
<evidence type="ECO:0000256" key="13">
    <source>
        <dbReference type="ARBA" id="ARBA00038933"/>
    </source>
</evidence>
<sequence>MSNAQAGSACIKSWPDRKGTAKDAGGGSGYVKNIMFQNFVNKNVDQPLVLTSCYMHTEEYCAKFPSESKMTVSDVHYINVTGTSTAVESTRVWSPCSIAPRSALVSLPTGLT</sequence>
<dbReference type="PANTHER" id="PTHR31736:SF12">
    <property type="entry name" value="EXO-POLYGALACTURONASE, PUTATIVE-RELATED"/>
    <property type="match status" value="1"/>
</dbReference>
<keyword evidence="11" id="KW-0624">Polysaccharide degradation</keyword>
<dbReference type="OrthoDB" id="187139at2759"/>
<dbReference type="SUPFAM" id="SSF51126">
    <property type="entry name" value="Pectin lyase-like"/>
    <property type="match status" value="1"/>
</dbReference>
<gene>
    <name evidence="17" type="ORF">MVLG_06986</name>
</gene>
<dbReference type="GO" id="GO:0047911">
    <property type="term" value="F:galacturan 1,4-alpha-galacturonidase activity"/>
    <property type="evidence" value="ECO:0007669"/>
    <property type="project" value="UniProtKB-EC"/>
</dbReference>
<reference evidence="17 19" key="3">
    <citation type="journal article" date="2015" name="BMC Genomics">
        <title>Sex and parasites: genomic and transcriptomic analysis of Microbotryum lychnidis-dioicae, the biotrophic and plant-castrating anther smut fungus.</title>
        <authorList>
            <person name="Perlin M.H."/>
            <person name="Amselem J."/>
            <person name="Fontanillas E."/>
            <person name="Toh S.S."/>
            <person name="Chen Z."/>
            <person name="Goldberg J."/>
            <person name="Duplessis S."/>
            <person name="Henrissat B."/>
            <person name="Young S."/>
            <person name="Zeng Q."/>
            <person name="Aguileta G."/>
            <person name="Petit E."/>
            <person name="Badouin H."/>
            <person name="Andrews J."/>
            <person name="Razeeq D."/>
            <person name="Gabaldon T."/>
            <person name="Quesneville H."/>
            <person name="Giraud T."/>
            <person name="Hood M.E."/>
            <person name="Schultz D.J."/>
            <person name="Cuomo C.A."/>
        </authorList>
    </citation>
    <scope>NUCLEOTIDE SEQUENCE [LARGE SCALE GENOMIC DNA]</scope>
    <source>
        <strain evidence="17">P1A1 Lamole</strain>
        <strain evidence="19">p1A1 Lamole</strain>
    </source>
</reference>
<keyword evidence="9 15" id="KW-0326">Glycosidase</keyword>
<dbReference type="EnsemblFungi" id="MVLG_06986T0">
    <property type="protein sequence ID" value="MVLG_06986T0"/>
    <property type="gene ID" value="MVLG_06986"/>
</dbReference>
<feature type="region of interest" description="Disordered" evidence="16">
    <location>
        <begin position="1"/>
        <end position="24"/>
    </location>
</feature>
<comment type="catalytic activity">
    <reaction evidence="14">
        <text>[(1-&gt;4)-alpha-D-galacturonosyl](n) + H2O = alpha-D-galacturonate + [(1-&gt;4)-alpha-D-galacturonosyl](n-1)</text>
        <dbReference type="Rhea" id="RHEA:14117"/>
        <dbReference type="Rhea" id="RHEA-COMP:14570"/>
        <dbReference type="Rhea" id="RHEA-COMP:14572"/>
        <dbReference type="ChEBI" id="CHEBI:15377"/>
        <dbReference type="ChEBI" id="CHEBI:58658"/>
        <dbReference type="ChEBI" id="CHEBI:140523"/>
        <dbReference type="EC" id="3.2.1.67"/>
    </reaction>
</comment>
<dbReference type="InterPro" id="IPR011050">
    <property type="entry name" value="Pectin_lyase_fold/virulence"/>
</dbReference>
<reference evidence="17" key="2">
    <citation type="submission" date="2010-11" db="EMBL/GenBank/DDBJ databases">
        <authorList>
            <consortium name="The Broad Institute Genome Sequencing Platform"/>
            <person name="Earl A."/>
            <person name="Ward D."/>
            <person name="Feldgarden M."/>
            <person name="Gevers D."/>
            <person name="Butler R."/>
            <person name="Young S.K."/>
            <person name="Zeng Q."/>
            <person name="Gargeya S."/>
            <person name="Fitzgerald M."/>
            <person name="Haas B."/>
            <person name="Abouelleil A."/>
            <person name="Alvarado L."/>
            <person name="Arachchi H.M."/>
            <person name="Berlin A."/>
            <person name="Brown A."/>
            <person name="Chapman S.B."/>
            <person name="Chen Z."/>
            <person name="Dunbar C."/>
            <person name="Freedman E."/>
            <person name="Gearin G."/>
            <person name="Gellesch M."/>
            <person name="Goldberg J."/>
            <person name="Griggs A."/>
            <person name="Gujja S."/>
            <person name="Heilman E."/>
            <person name="Heiman D."/>
            <person name="Howarth C."/>
            <person name="Larson L."/>
            <person name="Lui A."/>
            <person name="MacDonald P.J.P."/>
            <person name="Mehta T."/>
            <person name="Montmayeur A."/>
            <person name="Murphy C."/>
            <person name="Neiman D."/>
            <person name="Pearson M."/>
            <person name="Priest M."/>
            <person name="Roberts A."/>
            <person name="Saif S."/>
            <person name="Shea T."/>
            <person name="Shenoy N."/>
            <person name="Sisk P."/>
            <person name="Stolte C."/>
            <person name="Sykes S."/>
            <person name="White J."/>
            <person name="Yandava C."/>
            <person name="Wortman J."/>
            <person name="Nusbaum C."/>
            <person name="Birren B."/>
        </authorList>
    </citation>
    <scope>NUCLEOTIDE SEQUENCE</scope>
    <source>
        <strain evidence="17">P1A1 Lamole</strain>
    </source>
</reference>
<keyword evidence="4" id="KW-0732">Signal</keyword>
<evidence type="ECO:0000256" key="6">
    <source>
        <dbReference type="ARBA" id="ARBA00023157"/>
    </source>
</evidence>
<evidence type="ECO:0000256" key="8">
    <source>
        <dbReference type="ARBA" id="ARBA00023277"/>
    </source>
</evidence>
<evidence type="ECO:0000256" key="1">
    <source>
        <dbReference type="ARBA" id="ARBA00004613"/>
    </source>
</evidence>
<comment type="similarity">
    <text evidence="2 15">Belongs to the glycosyl hydrolase 28 family.</text>
</comment>
<name>U5HIY9_USTV1</name>
<comment type="function">
    <text evidence="12">Specific in hydrolyzing the terminal glycosidic bond of polygalacturonic acid and oligogalacturonates.</text>
</comment>
<accession>U5HIY9</accession>
<evidence type="ECO:0000256" key="16">
    <source>
        <dbReference type="SAM" id="MobiDB-lite"/>
    </source>
</evidence>
<dbReference type="STRING" id="683840.U5HIY9"/>
<protein>
    <recommendedName>
        <fullName evidence="13">galacturonan 1,4-alpha-galacturonidase</fullName>
        <ecNumber evidence="13">3.2.1.67</ecNumber>
    </recommendedName>
</protein>
<dbReference type="EMBL" id="AEIJ01000966">
    <property type="status" value="NOT_ANNOTATED_CDS"/>
    <property type="molecule type" value="Genomic_DNA"/>
</dbReference>
<evidence type="ECO:0000313" key="17">
    <source>
        <dbReference type="EMBL" id="KDE02460.1"/>
    </source>
</evidence>
<dbReference type="GO" id="GO:0000272">
    <property type="term" value="P:polysaccharide catabolic process"/>
    <property type="evidence" value="ECO:0007669"/>
    <property type="project" value="UniProtKB-KW"/>
</dbReference>
<dbReference type="InterPro" id="IPR012334">
    <property type="entry name" value="Pectin_lyas_fold"/>
</dbReference>
<evidence type="ECO:0000256" key="2">
    <source>
        <dbReference type="ARBA" id="ARBA00008834"/>
    </source>
</evidence>
<evidence type="ECO:0000256" key="3">
    <source>
        <dbReference type="ARBA" id="ARBA00022525"/>
    </source>
</evidence>
<keyword evidence="3" id="KW-0964">Secreted</keyword>
<dbReference type="AlphaFoldDB" id="U5HIY9"/>
<evidence type="ECO:0000256" key="11">
    <source>
        <dbReference type="ARBA" id="ARBA00023326"/>
    </source>
</evidence>
<evidence type="ECO:0000313" key="18">
    <source>
        <dbReference type="EnsemblFungi" id="MVLG_06986T0"/>
    </source>
</evidence>
<dbReference type="HOGENOM" id="CLU_2147761_0_0_1"/>
<keyword evidence="10" id="KW-0961">Cell wall biogenesis/degradation</keyword>
<evidence type="ECO:0000256" key="10">
    <source>
        <dbReference type="ARBA" id="ARBA00023316"/>
    </source>
</evidence>
<dbReference type="GO" id="GO:0005576">
    <property type="term" value="C:extracellular region"/>
    <property type="evidence" value="ECO:0007669"/>
    <property type="project" value="UniProtKB-SubCell"/>
</dbReference>
<evidence type="ECO:0000256" key="5">
    <source>
        <dbReference type="ARBA" id="ARBA00022801"/>
    </source>
</evidence>
<dbReference type="EC" id="3.2.1.67" evidence="13"/>
<evidence type="ECO:0000256" key="12">
    <source>
        <dbReference type="ARBA" id="ARBA00037312"/>
    </source>
</evidence>
<dbReference type="GO" id="GO:0004650">
    <property type="term" value="F:polygalacturonase activity"/>
    <property type="evidence" value="ECO:0007669"/>
    <property type="project" value="InterPro"/>
</dbReference>
<dbReference type="InterPro" id="IPR000743">
    <property type="entry name" value="Glyco_hydro_28"/>
</dbReference>
<keyword evidence="7" id="KW-0325">Glycoprotein</keyword>
<reference evidence="19" key="1">
    <citation type="submission" date="2010-11" db="EMBL/GenBank/DDBJ databases">
        <title>The genome sequence of Microbotryum violaceum strain p1A1 Lamole.</title>
        <authorList>
            <person name="Cuomo C."/>
            <person name="Perlin M."/>
            <person name="Young S.K."/>
            <person name="Zeng Q."/>
            <person name="Gargeya S."/>
            <person name="Alvarado L."/>
            <person name="Berlin A."/>
            <person name="Chapman S.B."/>
            <person name="Chen Z."/>
            <person name="Freedman E."/>
            <person name="Gellesch M."/>
            <person name="Goldberg J."/>
            <person name="Griggs A."/>
            <person name="Gujja S."/>
            <person name="Heilman E."/>
            <person name="Heiman D."/>
            <person name="Howarth C."/>
            <person name="Mehta T."/>
            <person name="Neiman D."/>
            <person name="Pearson M."/>
            <person name="Roberts A."/>
            <person name="Saif S."/>
            <person name="Shea T."/>
            <person name="Shenoy N."/>
            <person name="Sisk P."/>
            <person name="Stolte C."/>
            <person name="Sykes S."/>
            <person name="White J."/>
            <person name="Yandava C."/>
            <person name="Haas B."/>
            <person name="Nusbaum C."/>
            <person name="Birren B."/>
        </authorList>
    </citation>
    <scope>NUCLEOTIDE SEQUENCE [LARGE SCALE GENOMIC DNA]</scope>
    <source>
        <strain evidence="19">p1A1 Lamole</strain>
    </source>
</reference>
<evidence type="ECO:0000256" key="15">
    <source>
        <dbReference type="RuleBase" id="RU361169"/>
    </source>
</evidence>
<proteinExistence type="inferred from homology"/>
<reference evidence="18" key="4">
    <citation type="submission" date="2015-06" db="UniProtKB">
        <authorList>
            <consortium name="EnsemblFungi"/>
        </authorList>
    </citation>
    <scope>IDENTIFICATION</scope>
</reference>
<dbReference type="GO" id="GO:0071555">
    <property type="term" value="P:cell wall organization"/>
    <property type="evidence" value="ECO:0007669"/>
    <property type="project" value="UniProtKB-KW"/>
</dbReference>